<gene>
    <name evidence="2" type="ORF">JMJ92_21410</name>
</gene>
<keyword evidence="3" id="KW-1185">Reference proteome</keyword>
<sequence length="96" mass="10143">MCDIREFIQALGGCRAVAQRLGAKYTTIHSHLAAGAFPAKYYDAFCALAVEVGREPPPKKLFSFVQIPEAARRSGIAGGSGDAVTDVDSDEKRGAA</sequence>
<evidence type="ECO:0008006" key="4">
    <source>
        <dbReference type="Google" id="ProtNLM"/>
    </source>
</evidence>
<dbReference type="EMBL" id="JAESIL010000191">
    <property type="protein sequence ID" value="MBL3580669.1"/>
    <property type="molecule type" value="Genomic_DNA"/>
</dbReference>
<evidence type="ECO:0000313" key="3">
    <source>
        <dbReference type="Proteomes" id="UP000635853"/>
    </source>
</evidence>
<accession>A0ABS1RMD5</accession>
<organism evidence="2 3">
    <name type="scientific">Rhodovulum visakhapatnamense</name>
    <dbReference type="NCBI Taxonomy" id="364297"/>
    <lineage>
        <taxon>Bacteria</taxon>
        <taxon>Pseudomonadati</taxon>
        <taxon>Pseudomonadota</taxon>
        <taxon>Alphaproteobacteria</taxon>
        <taxon>Rhodobacterales</taxon>
        <taxon>Paracoccaceae</taxon>
        <taxon>Rhodovulum</taxon>
    </lineage>
</organism>
<dbReference type="Proteomes" id="UP000635853">
    <property type="component" value="Unassembled WGS sequence"/>
</dbReference>
<feature type="region of interest" description="Disordered" evidence="1">
    <location>
        <begin position="74"/>
        <end position="96"/>
    </location>
</feature>
<protein>
    <recommendedName>
        <fullName evidence="4">YdaS antitoxin of YdaST toxin-antitoxin system</fullName>
    </recommendedName>
</protein>
<reference evidence="3" key="1">
    <citation type="submission" date="2021-01" db="EMBL/GenBank/DDBJ databases">
        <title>Draft genomes of Rhodovulum sulfidophilum.</title>
        <authorList>
            <person name="Guzman M.S."/>
        </authorList>
    </citation>
    <scope>NUCLEOTIDE SEQUENCE [LARGE SCALE GENOMIC DNA]</scope>
    <source>
        <strain evidence="3">AB19</strain>
    </source>
</reference>
<comment type="caution">
    <text evidence="2">The sequence shown here is derived from an EMBL/GenBank/DDBJ whole genome shotgun (WGS) entry which is preliminary data.</text>
</comment>
<name>A0ABS1RMD5_9RHOB</name>
<evidence type="ECO:0000256" key="1">
    <source>
        <dbReference type="SAM" id="MobiDB-lite"/>
    </source>
</evidence>
<proteinExistence type="predicted"/>
<evidence type="ECO:0000313" key="2">
    <source>
        <dbReference type="EMBL" id="MBL3580669.1"/>
    </source>
</evidence>
<dbReference type="RefSeq" id="WP_075787370.1">
    <property type="nucleotide sequence ID" value="NZ_JAESIL010000191.1"/>
</dbReference>